<dbReference type="EMBL" id="UFQS01001299">
    <property type="protein sequence ID" value="SSX10169.1"/>
    <property type="molecule type" value="Genomic_DNA"/>
</dbReference>
<sequence length="124" mass="13242">MLLICSFKYSSSSSPSKTLTLISLSLILILPSSIFSTIPLAHPSSLNRTNPEVCPFSNSMNAIVFVPITSANASRIISRVASGSKPSRPIIAPFGRSILSFSSSSLAASFFFLCAFRSSRFSSL</sequence>
<evidence type="ECO:0000313" key="3">
    <source>
        <dbReference type="EMBL" id="SSX29890.1"/>
    </source>
</evidence>
<dbReference type="EMBL" id="UFQT01001299">
    <property type="protein sequence ID" value="SSX29890.1"/>
    <property type="molecule type" value="Genomic_DNA"/>
</dbReference>
<organism evidence="3">
    <name type="scientific">Culicoides sonorensis</name>
    <name type="common">Biting midge</name>
    <dbReference type="NCBI Taxonomy" id="179676"/>
    <lineage>
        <taxon>Eukaryota</taxon>
        <taxon>Metazoa</taxon>
        <taxon>Ecdysozoa</taxon>
        <taxon>Arthropoda</taxon>
        <taxon>Hexapoda</taxon>
        <taxon>Insecta</taxon>
        <taxon>Pterygota</taxon>
        <taxon>Neoptera</taxon>
        <taxon>Endopterygota</taxon>
        <taxon>Diptera</taxon>
        <taxon>Nematocera</taxon>
        <taxon>Chironomoidea</taxon>
        <taxon>Ceratopogonidae</taxon>
        <taxon>Ceratopogoninae</taxon>
        <taxon>Culicoides</taxon>
        <taxon>Monoculicoides</taxon>
    </lineage>
</organism>
<protein>
    <submittedName>
        <fullName evidence="3">CSON001850 protein</fullName>
    </submittedName>
</protein>
<reference evidence="3" key="2">
    <citation type="submission" date="2018-07" db="EMBL/GenBank/DDBJ databases">
        <authorList>
            <person name="Quirk P.G."/>
            <person name="Krulwich T.A."/>
        </authorList>
    </citation>
    <scope>NUCLEOTIDE SEQUENCE</scope>
</reference>
<name>A0A336MIX7_CULSO</name>
<feature type="transmembrane region" description="Helical" evidence="1">
    <location>
        <begin position="98"/>
        <end position="118"/>
    </location>
</feature>
<gene>
    <name evidence="3" type="primary">CSON001850</name>
</gene>
<dbReference type="VEuPathDB" id="VectorBase:CSON001850"/>
<dbReference type="AlphaFoldDB" id="A0A336MIX7"/>
<keyword evidence="1" id="KW-0812">Transmembrane</keyword>
<evidence type="ECO:0000256" key="1">
    <source>
        <dbReference type="SAM" id="Phobius"/>
    </source>
</evidence>
<proteinExistence type="predicted"/>
<evidence type="ECO:0000313" key="2">
    <source>
        <dbReference type="EMBL" id="SSX10169.1"/>
    </source>
</evidence>
<keyword evidence="1" id="KW-1133">Transmembrane helix</keyword>
<keyword evidence="1" id="KW-0472">Membrane</keyword>
<accession>A0A336MIX7</accession>
<reference evidence="2" key="1">
    <citation type="submission" date="2018-04" db="EMBL/GenBank/DDBJ databases">
        <authorList>
            <person name="Go L.Y."/>
            <person name="Mitchell J.A."/>
        </authorList>
    </citation>
    <scope>NUCLEOTIDE SEQUENCE</scope>
    <source>
        <tissue evidence="2">Whole organism</tissue>
    </source>
</reference>